<proteinExistence type="predicted"/>
<comment type="caution">
    <text evidence="1">The sequence shown here is derived from an EMBL/GenBank/DDBJ whole genome shotgun (WGS) entry which is preliminary data.</text>
</comment>
<reference evidence="2" key="1">
    <citation type="journal article" date="2019" name="Curr. Biol.">
        <title>Genome Sequence of Striga asiatica Provides Insight into the Evolution of Plant Parasitism.</title>
        <authorList>
            <person name="Yoshida S."/>
            <person name="Kim S."/>
            <person name="Wafula E.K."/>
            <person name="Tanskanen J."/>
            <person name="Kim Y.M."/>
            <person name="Honaas L."/>
            <person name="Yang Z."/>
            <person name="Spallek T."/>
            <person name="Conn C.E."/>
            <person name="Ichihashi Y."/>
            <person name="Cheong K."/>
            <person name="Cui S."/>
            <person name="Der J.P."/>
            <person name="Gundlach H."/>
            <person name="Jiao Y."/>
            <person name="Hori C."/>
            <person name="Ishida J.K."/>
            <person name="Kasahara H."/>
            <person name="Kiba T."/>
            <person name="Kim M.S."/>
            <person name="Koo N."/>
            <person name="Laohavisit A."/>
            <person name="Lee Y.H."/>
            <person name="Lumba S."/>
            <person name="McCourt P."/>
            <person name="Mortimer J.C."/>
            <person name="Mutuku J.M."/>
            <person name="Nomura T."/>
            <person name="Sasaki-Sekimoto Y."/>
            <person name="Seto Y."/>
            <person name="Wang Y."/>
            <person name="Wakatake T."/>
            <person name="Sakakibara H."/>
            <person name="Demura T."/>
            <person name="Yamaguchi S."/>
            <person name="Yoneyama K."/>
            <person name="Manabe R.I."/>
            <person name="Nelson D.C."/>
            <person name="Schulman A.H."/>
            <person name="Timko M.P."/>
            <person name="dePamphilis C.W."/>
            <person name="Choi D."/>
            <person name="Shirasu K."/>
        </authorList>
    </citation>
    <scope>NUCLEOTIDE SEQUENCE [LARGE SCALE GENOMIC DNA]</scope>
    <source>
        <strain evidence="2">cv. UVA1</strain>
    </source>
</reference>
<evidence type="ECO:0000313" key="1">
    <source>
        <dbReference type="EMBL" id="GER31992.1"/>
    </source>
</evidence>
<dbReference type="Proteomes" id="UP000325081">
    <property type="component" value="Unassembled WGS sequence"/>
</dbReference>
<dbReference type="EMBL" id="BKCP01004528">
    <property type="protein sequence ID" value="GER31992.1"/>
    <property type="molecule type" value="Genomic_DNA"/>
</dbReference>
<organism evidence="1 2">
    <name type="scientific">Striga asiatica</name>
    <name type="common">Asiatic witchweed</name>
    <name type="synonym">Buchnera asiatica</name>
    <dbReference type="NCBI Taxonomy" id="4170"/>
    <lineage>
        <taxon>Eukaryota</taxon>
        <taxon>Viridiplantae</taxon>
        <taxon>Streptophyta</taxon>
        <taxon>Embryophyta</taxon>
        <taxon>Tracheophyta</taxon>
        <taxon>Spermatophyta</taxon>
        <taxon>Magnoliopsida</taxon>
        <taxon>eudicotyledons</taxon>
        <taxon>Gunneridae</taxon>
        <taxon>Pentapetalae</taxon>
        <taxon>asterids</taxon>
        <taxon>lamiids</taxon>
        <taxon>Lamiales</taxon>
        <taxon>Orobanchaceae</taxon>
        <taxon>Buchnereae</taxon>
        <taxon>Striga</taxon>
    </lineage>
</organism>
<name>A0A5A7PH08_STRAF</name>
<protein>
    <submittedName>
        <fullName evidence="1">Glutamate dehydrogenase</fullName>
    </submittedName>
</protein>
<sequence>MRRSRRQLAFSSAVSLPLPEKAARVGVAIGRSICSQSLMSWRCFKPLASMVVSSGIEWWCRGPVAAVPVRRGWWSGLRLATGCSSGSESSLVLKRTGLTAVVAVSFGGFGNRGRFGVELFRSAGSRCGSGVAPLGGFRCGSWVAPLGRVVVWLAQL</sequence>
<dbReference type="AlphaFoldDB" id="A0A5A7PH08"/>
<keyword evidence="2" id="KW-1185">Reference proteome</keyword>
<accession>A0A5A7PH08</accession>
<evidence type="ECO:0000313" key="2">
    <source>
        <dbReference type="Proteomes" id="UP000325081"/>
    </source>
</evidence>
<gene>
    <name evidence="1" type="ORF">STAS_08033</name>
</gene>